<dbReference type="Proteomes" id="UP000053370">
    <property type="component" value="Unassembled WGS sequence"/>
</dbReference>
<dbReference type="STRING" id="1678840.ATC1_13836"/>
<dbReference type="OrthoDB" id="8566355at2"/>
<name>A0A0S7BV67_9CHLR</name>
<dbReference type="RefSeq" id="WP_062280885.1">
    <property type="nucleotide sequence ID" value="NZ_DF968181.1"/>
</dbReference>
<dbReference type="Pfam" id="PF26412">
    <property type="entry name" value="BrxE"/>
    <property type="match status" value="1"/>
</dbReference>
<organism evidence="1">
    <name type="scientific">Flexilinea flocculi</name>
    <dbReference type="NCBI Taxonomy" id="1678840"/>
    <lineage>
        <taxon>Bacteria</taxon>
        <taxon>Bacillati</taxon>
        <taxon>Chloroflexota</taxon>
        <taxon>Anaerolineae</taxon>
        <taxon>Anaerolineales</taxon>
        <taxon>Anaerolineaceae</taxon>
        <taxon>Flexilinea</taxon>
    </lineage>
</organism>
<gene>
    <name evidence="1" type="ORF">ATC1_13836</name>
</gene>
<accession>A0A0S7BV67</accession>
<evidence type="ECO:0000313" key="1">
    <source>
        <dbReference type="EMBL" id="GAP40854.1"/>
    </source>
</evidence>
<reference evidence="1" key="1">
    <citation type="journal article" date="2015" name="Genome Announc.">
        <title>Draft Genome Sequence of Anaerolineae Strain TC1, a Novel Isolate from a Methanogenic Wastewater Treatment System.</title>
        <authorList>
            <person name="Matsuura N."/>
            <person name="Tourlousse D.M."/>
            <person name="Sun L."/>
            <person name="Toyonaga M."/>
            <person name="Kuroda K."/>
            <person name="Ohashi A."/>
            <person name="Cruz R."/>
            <person name="Yamaguchi T."/>
            <person name="Sekiguchi Y."/>
        </authorList>
    </citation>
    <scope>NUCLEOTIDE SEQUENCE [LARGE SCALE GENOMIC DNA]</scope>
    <source>
        <strain evidence="1">TC1</strain>
    </source>
</reference>
<dbReference type="EMBL" id="DF968181">
    <property type="protein sequence ID" value="GAP40854.1"/>
    <property type="molecule type" value="Genomic_DNA"/>
</dbReference>
<proteinExistence type="predicted"/>
<protein>
    <recommendedName>
        <fullName evidence="3">BrxE family protein</fullName>
    </recommendedName>
</protein>
<evidence type="ECO:0008006" key="3">
    <source>
        <dbReference type="Google" id="ProtNLM"/>
    </source>
</evidence>
<dbReference type="NCBIfam" id="NF033447">
    <property type="entry name" value="BrxE_fam"/>
    <property type="match status" value="1"/>
</dbReference>
<keyword evidence="2" id="KW-1185">Reference proteome</keyword>
<evidence type="ECO:0000313" key="2">
    <source>
        <dbReference type="Proteomes" id="UP000053370"/>
    </source>
</evidence>
<dbReference type="InterPro" id="IPR058690">
    <property type="entry name" value="BrxE"/>
</dbReference>
<sequence length="169" mass="19157">MDVELVERLAKLRLIIGYLGEREQFGWWQSSFFTQGSNAFLSPLFSRTQVLAQCNGVTHAAALVHDERIGIGHVYHLFRLPEEIEQGIHRSLHEPALFQSVQKNITKSEIALDFLRKLTGPQLPTEVGPIRVGNIVALRDTNSWQKVAGAYLYGFEQDTMICPYFSDPL</sequence>
<dbReference type="AlphaFoldDB" id="A0A0S7BV67"/>